<protein>
    <submittedName>
        <fullName evidence="1">Uncharacterized protein</fullName>
    </submittedName>
</protein>
<dbReference type="RefSeq" id="WP_306685256.1">
    <property type="nucleotide sequence ID" value="NZ_CP132914.1"/>
</dbReference>
<proteinExistence type="predicted"/>
<accession>A0AA50KGV5</accession>
<name>A0AA50KGV5_9GAMM</name>
<evidence type="ECO:0000313" key="1">
    <source>
        <dbReference type="EMBL" id="WMB74855.1"/>
    </source>
</evidence>
<gene>
    <name evidence="1" type="ORF">RA178_09750</name>
</gene>
<dbReference type="Proteomes" id="UP001236800">
    <property type="component" value="Chromosome"/>
</dbReference>
<reference evidence="1" key="1">
    <citation type="submission" date="2023-08" db="EMBL/GenBank/DDBJ databases">
        <title>Complete genome sequence of Shewanella oncorhynchi Z-P2, a siderophore putrebactin-producing bacterium.</title>
        <authorList>
            <person name="Zhang Y."/>
        </authorList>
    </citation>
    <scope>NUCLEOTIDE SEQUENCE</scope>
    <source>
        <strain evidence="1">Z-P2</strain>
    </source>
</reference>
<organism evidence="1">
    <name type="scientific">Shewanella oncorhynchi</name>
    <dbReference type="NCBI Taxonomy" id="2726434"/>
    <lineage>
        <taxon>Bacteria</taxon>
        <taxon>Pseudomonadati</taxon>
        <taxon>Pseudomonadota</taxon>
        <taxon>Gammaproteobacteria</taxon>
        <taxon>Alteromonadales</taxon>
        <taxon>Shewanellaceae</taxon>
        <taxon>Shewanella</taxon>
    </lineage>
</organism>
<dbReference type="AlphaFoldDB" id="A0AA50KGV5"/>
<sequence>MTNREIITLMHKLSHGRIGPCGNWVRVFNDSEELDDRKFSKLLKDTIQSDIVLIYQSSINVTEAKASEAFEIVAQFVKHGVGKIADVRFTSQIEIDPLGVGAVYRTNK</sequence>
<dbReference type="KEGG" id="sog:RA178_09750"/>
<dbReference type="GeneID" id="301339467"/>
<dbReference type="EMBL" id="CP132914">
    <property type="protein sequence ID" value="WMB74855.1"/>
    <property type="molecule type" value="Genomic_DNA"/>
</dbReference>